<proteinExistence type="predicted"/>
<dbReference type="Proteomes" id="UP000186817">
    <property type="component" value="Unassembled WGS sequence"/>
</dbReference>
<reference evidence="1 2" key="1">
    <citation type="submission" date="2016-02" db="EMBL/GenBank/DDBJ databases">
        <title>Genome analysis of coral dinoflagellate symbionts highlights evolutionary adaptations to a symbiotic lifestyle.</title>
        <authorList>
            <person name="Aranda M."/>
            <person name="Li Y."/>
            <person name="Liew Y.J."/>
            <person name="Baumgarten S."/>
            <person name="Simakov O."/>
            <person name="Wilson M."/>
            <person name="Piel J."/>
            <person name="Ashoor H."/>
            <person name="Bougouffa S."/>
            <person name="Bajic V.B."/>
            <person name="Ryu T."/>
            <person name="Ravasi T."/>
            <person name="Bayer T."/>
            <person name="Micklem G."/>
            <person name="Kim H."/>
            <person name="Bhak J."/>
            <person name="Lajeunesse T.C."/>
            <person name="Voolstra C.R."/>
        </authorList>
    </citation>
    <scope>NUCLEOTIDE SEQUENCE [LARGE SCALE GENOMIC DNA]</scope>
    <source>
        <strain evidence="1 2">CCMP2467</strain>
    </source>
</reference>
<protein>
    <submittedName>
        <fullName evidence="1">Uncharacterized protein</fullName>
    </submittedName>
</protein>
<evidence type="ECO:0000313" key="1">
    <source>
        <dbReference type="EMBL" id="OLQ02280.1"/>
    </source>
</evidence>
<dbReference type="EMBL" id="LSRX01000268">
    <property type="protein sequence ID" value="OLQ02280.1"/>
    <property type="molecule type" value="Genomic_DNA"/>
</dbReference>
<name>A0A1Q9E4D1_SYMMI</name>
<comment type="caution">
    <text evidence="1">The sequence shown here is derived from an EMBL/GenBank/DDBJ whole genome shotgun (WGS) entry which is preliminary data.</text>
</comment>
<accession>A0A1Q9E4D1</accession>
<evidence type="ECO:0000313" key="2">
    <source>
        <dbReference type="Proteomes" id="UP000186817"/>
    </source>
</evidence>
<sequence>MENLYEAQQGSPGHRGAPYQEGRCGGAYAPQALGGELSNEVHVRHDLSTEMYSSDRVKDHLKELLEKLLQQTWLLNSHEEQLGKDGGDSGLLNSHEEQLGKDVKLFRRRGSQAFRWKLPLAVQGCCIVAKHGQAS</sequence>
<organism evidence="1 2">
    <name type="scientific">Symbiodinium microadriaticum</name>
    <name type="common">Dinoflagellate</name>
    <name type="synonym">Zooxanthella microadriatica</name>
    <dbReference type="NCBI Taxonomy" id="2951"/>
    <lineage>
        <taxon>Eukaryota</taxon>
        <taxon>Sar</taxon>
        <taxon>Alveolata</taxon>
        <taxon>Dinophyceae</taxon>
        <taxon>Suessiales</taxon>
        <taxon>Symbiodiniaceae</taxon>
        <taxon>Symbiodinium</taxon>
    </lineage>
</organism>
<keyword evidence="2" id="KW-1185">Reference proteome</keyword>
<dbReference type="AlphaFoldDB" id="A0A1Q9E4D1"/>
<gene>
    <name evidence="1" type="ORF">AK812_SmicGene14896</name>
</gene>